<evidence type="ECO:0000313" key="4">
    <source>
        <dbReference type="Proteomes" id="UP000183245"/>
    </source>
</evidence>
<dbReference type="PANTHER" id="PTHR34477">
    <property type="entry name" value="UPF0213 PROTEIN YHBQ"/>
    <property type="match status" value="1"/>
</dbReference>
<comment type="similarity">
    <text evidence="1">Belongs to the UPF0213 family.</text>
</comment>
<dbReference type="PANTHER" id="PTHR34477:SF1">
    <property type="entry name" value="UPF0213 PROTEIN YHBQ"/>
    <property type="match status" value="1"/>
</dbReference>
<dbReference type="Proteomes" id="UP000183245">
    <property type="component" value="Unassembled WGS sequence"/>
</dbReference>
<evidence type="ECO:0000313" key="3">
    <source>
        <dbReference type="EMBL" id="OIP98001.1"/>
    </source>
</evidence>
<dbReference type="STRING" id="1817892.AUK40_02165"/>
<proteinExistence type="inferred from homology"/>
<evidence type="ECO:0000256" key="1">
    <source>
        <dbReference type="ARBA" id="ARBA00007435"/>
    </source>
</evidence>
<dbReference type="SUPFAM" id="SSF82771">
    <property type="entry name" value="GIY-YIG endonuclease"/>
    <property type="match status" value="1"/>
</dbReference>
<organism evidence="3 4">
    <name type="scientific">Candidatus Wirthbacteria bacterium CG2_30_54_11</name>
    <dbReference type="NCBI Taxonomy" id="1817892"/>
    <lineage>
        <taxon>Bacteria</taxon>
        <taxon>Candidatus Wirthbacteria</taxon>
    </lineage>
</organism>
<accession>A0A1J5ILG7</accession>
<dbReference type="Pfam" id="PF01541">
    <property type="entry name" value="GIY-YIG"/>
    <property type="match status" value="1"/>
</dbReference>
<dbReference type="EMBL" id="MNZT01000041">
    <property type="protein sequence ID" value="OIP98001.1"/>
    <property type="molecule type" value="Genomic_DNA"/>
</dbReference>
<dbReference type="Gene3D" id="3.40.1440.10">
    <property type="entry name" value="GIY-YIG endonuclease"/>
    <property type="match status" value="1"/>
</dbReference>
<dbReference type="AlphaFoldDB" id="A0A1J5ILG7"/>
<evidence type="ECO:0000259" key="2">
    <source>
        <dbReference type="PROSITE" id="PS50164"/>
    </source>
</evidence>
<dbReference type="InterPro" id="IPR050190">
    <property type="entry name" value="UPF0213_domain"/>
</dbReference>
<dbReference type="InterPro" id="IPR035901">
    <property type="entry name" value="GIY-YIG_endonuc_sf"/>
</dbReference>
<dbReference type="PROSITE" id="PS50164">
    <property type="entry name" value="GIY_YIG"/>
    <property type="match status" value="1"/>
</dbReference>
<gene>
    <name evidence="3" type="ORF">AUK40_02165</name>
</gene>
<sequence length="79" mass="9376">MWYVYVLISEMDGRRYIGCSGDLQRRMREHEDGMVASTRARRPLKLIHTEQFGSRIDAMKREKFFKTGKGREFLKLSGF</sequence>
<reference evidence="3 4" key="1">
    <citation type="journal article" date="2016" name="Environ. Microbiol.">
        <title>Genomic resolution of a cold subsurface aquifer community provides metabolic insights for novel microbes adapted to high CO concentrations.</title>
        <authorList>
            <person name="Probst A.J."/>
            <person name="Castelle C.J."/>
            <person name="Singh A."/>
            <person name="Brown C.T."/>
            <person name="Anantharaman K."/>
            <person name="Sharon I."/>
            <person name="Hug L.A."/>
            <person name="Burstein D."/>
            <person name="Emerson J.B."/>
            <person name="Thomas B.C."/>
            <person name="Banfield J.F."/>
        </authorList>
    </citation>
    <scope>NUCLEOTIDE SEQUENCE [LARGE SCALE GENOMIC DNA]</scope>
    <source>
        <strain evidence="3">CG2_30_54_11</strain>
    </source>
</reference>
<dbReference type="InterPro" id="IPR000305">
    <property type="entry name" value="GIY-YIG_endonuc"/>
</dbReference>
<comment type="caution">
    <text evidence="3">The sequence shown here is derived from an EMBL/GenBank/DDBJ whole genome shotgun (WGS) entry which is preliminary data.</text>
</comment>
<feature type="domain" description="GIY-YIG" evidence="2">
    <location>
        <begin position="1"/>
        <end position="75"/>
    </location>
</feature>
<name>A0A1J5ILG7_9BACT</name>
<protein>
    <recommendedName>
        <fullName evidence="2">GIY-YIG domain-containing protein</fullName>
    </recommendedName>
</protein>
<dbReference type="CDD" id="cd10449">
    <property type="entry name" value="GIY-YIG_SLX1_like"/>
    <property type="match status" value="1"/>
</dbReference>